<comment type="caution">
    <text evidence="1">The sequence shown here is derived from an EMBL/GenBank/DDBJ whole genome shotgun (WGS) entry which is preliminary data.</text>
</comment>
<protein>
    <submittedName>
        <fullName evidence="1">DUF4258 domain-containing protein</fullName>
    </submittedName>
</protein>
<gene>
    <name evidence="1" type="ORF">VB854_24100</name>
</gene>
<dbReference type="EMBL" id="JAYGHT010000144">
    <property type="protein sequence ID" value="MEA5522029.1"/>
    <property type="molecule type" value="Genomic_DNA"/>
</dbReference>
<dbReference type="Proteomes" id="UP001301728">
    <property type="component" value="Unassembled WGS sequence"/>
</dbReference>
<proteinExistence type="predicted"/>
<evidence type="ECO:0000313" key="2">
    <source>
        <dbReference type="Proteomes" id="UP001301728"/>
    </source>
</evidence>
<dbReference type="InterPro" id="IPR025354">
    <property type="entry name" value="DUF4258"/>
</dbReference>
<dbReference type="Pfam" id="PF14076">
    <property type="entry name" value="DUF4258"/>
    <property type="match status" value="1"/>
</dbReference>
<name>A0ABU5U4F6_9CYAN</name>
<evidence type="ECO:0000313" key="1">
    <source>
        <dbReference type="EMBL" id="MEA5522029.1"/>
    </source>
</evidence>
<accession>A0ABU5U4F6</accession>
<sequence length="115" mass="13412">MTGGEFTRKLEEITRKITNDEFEFSKHAVDQSILRQIRVDEIKQAISNGKLIEDYPNDKYGPSCLIAGLTQAQRPIHVQCSYPTRPLIKIITVYEPDPERWNEDFTIRRMSNNDQ</sequence>
<dbReference type="RefSeq" id="WP_323224704.1">
    <property type="nucleotide sequence ID" value="NZ_JAYGHT010000144.1"/>
</dbReference>
<keyword evidence="2" id="KW-1185">Reference proteome</keyword>
<reference evidence="1 2" key="1">
    <citation type="submission" date="2023-12" db="EMBL/GenBank/DDBJ databases">
        <title>Baltic Sea Cyanobacteria.</title>
        <authorList>
            <person name="Delbaje E."/>
            <person name="Fewer D.P."/>
            <person name="Shishido T.K."/>
        </authorList>
    </citation>
    <scope>NUCLEOTIDE SEQUENCE [LARGE SCALE GENOMIC DNA]</scope>
    <source>
        <strain evidence="1 2">CCNP 1315</strain>
    </source>
</reference>
<organism evidence="1 2">
    <name type="scientific">Limnoraphis robusta CCNP1315</name>
    <dbReference type="NCBI Taxonomy" id="3110306"/>
    <lineage>
        <taxon>Bacteria</taxon>
        <taxon>Bacillati</taxon>
        <taxon>Cyanobacteriota</taxon>
        <taxon>Cyanophyceae</taxon>
        <taxon>Oscillatoriophycideae</taxon>
        <taxon>Oscillatoriales</taxon>
        <taxon>Sirenicapillariaceae</taxon>
        <taxon>Limnoraphis</taxon>
    </lineage>
</organism>